<keyword evidence="4 8" id="KW-1133">Transmembrane helix</keyword>
<dbReference type="PANTHER" id="PTHR22777:SF4">
    <property type="entry name" value="UPF0053 PROTEIN SLL1254"/>
    <property type="match status" value="1"/>
</dbReference>
<evidence type="ECO:0008006" key="16">
    <source>
        <dbReference type="Google" id="ProtNLM"/>
    </source>
</evidence>
<evidence type="ECO:0000256" key="1">
    <source>
        <dbReference type="ARBA" id="ARBA00004141"/>
    </source>
</evidence>
<evidence type="ECO:0000313" key="15">
    <source>
        <dbReference type="Proteomes" id="UP000439591"/>
    </source>
</evidence>
<keyword evidence="14" id="KW-1185">Reference proteome</keyword>
<name>A0A5S9PMD5_9GAMM</name>
<reference evidence="14 15" key="1">
    <citation type="submission" date="2019-11" db="EMBL/GenBank/DDBJ databases">
        <authorList>
            <person name="Holert J."/>
        </authorList>
    </citation>
    <scope>NUCLEOTIDE SEQUENCE [LARGE SCALE GENOMIC DNA]</scope>
    <source>
        <strain evidence="12">BC3_2A</strain>
        <strain evidence="13">SB11_1A</strain>
    </source>
</reference>
<evidence type="ECO:0000256" key="9">
    <source>
        <dbReference type="SAM" id="Phobius"/>
    </source>
</evidence>
<evidence type="ECO:0000256" key="4">
    <source>
        <dbReference type="ARBA" id="ARBA00022989"/>
    </source>
</evidence>
<dbReference type="InterPro" id="IPR002550">
    <property type="entry name" value="CNNM"/>
</dbReference>
<feature type="domain" description="CNNM transmembrane" evidence="11">
    <location>
        <begin position="10"/>
        <end position="192"/>
    </location>
</feature>
<dbReference type="InterPro" id="IPR046342">
    <property type="entry name" value="CBS_dom_sf"/>
</dbReference>
<organism evidence="13 14">
    <name type="scientific">Zhongshania aliphaticivorans</name>
    <dbReference type="NCBI Taxonomy" id="1470434"/>
    <lineage>
        <taxon>Bacteria</taxon>
        <taxon>Pseudomonadati</taxon>
        <taxon>Pseudomonadota</taxon>
        <taxon>Gammaproteobacteria</taxon>
        <taxon>Cellvibrionales</taxon>
        <taxon>Spongiibacteraceae</taxon>
        <taxon>Zhongshania</taxon>
    </lineage>
</organism>
<dbReference type="PROSITE" id="PS51846">
    <property type="entry name" value="CNNM"/>
    <property type="match status" value="1"/>
</dbReference>
<dbReference type="Gene3D" id="3.10.580.10">
    <property type="entry name" value="CBS-domain"/>
    <property type="match status" value="1"/>
</dbReference>
<evidence type="ECO:0000256" key="5">
    <source>
        <dbReference type="ARBA" id="ARBA00023122"/>
    </source>
</evidence>
<feature type="transmembrane region" description="Helical" evidence="9">
    <location>
        <begin position="12"/>
        <end position="39"/>
    </location>
</feature>
<dbReference type="Pfam" id="PF00571">
    <property type="entry name" value="CBS"/>
    <property type="match status" value="2"/>
</dbReference>
<sequence>MRQSSNYLQIRLIMILLFIYIAIALGVSFLCSVLEAVLLSVTPSYIAAEQERGHRNGQLWGDYKTDVDRPLAAILSLNTIAHTVGAAGAGAQATALFGEAYFGLISAILTLLILVISEIIPKTLGALFWRQLAPPCAVVLKFVMWSMYPLVIMAQGITSLLSRGASSHSISREEFVALAEVAVSEGILDQEESSAVASLIRFRALQAKDVMTPRLVIFSLAEDAQVSEVVEGNDAIRFSRIPVYADDKDNITGYIRKDELMLAMARSPNAPLSSLRRDFLVVPDSQPTSELLKKMTEMRLQISLVVNEYGSVMGLVTMEDLIETMLGMEIVDETDPTVDMQVLARELWAKRARRLGVFDDEKISAATSWQASQTDQ</sequence>
<dbReference type="EMBL" id="CACSIK010000002">
    <property type="protein sequence ID" value="CAA0105548.1"/>
    <property type="molecule type" value="Genomic_DNA"/>
</dbReference>
<accession>A0A5S9PMD5</accession>
<dbReference type="SUPFAM" id="SSF54631">
    <property type="entry name" value="CBS-domain pair"/>
    <property type="match status" value="1"/>
</dbReference>
<dbReference type="PROSITE" id="PS51371">
    <property type="entry name" value="CBS"/>
    <property type="match status" value="1"/>
</dbReference>
<evidence type="ECO:0000313" key="13">
    <source>
        <dbReference type="EMBL" id="CAA0105548.1"/>
    </source>
</evidence>
<dbReference type="Pfam" id="PF01595">
    <property type="entry name" value="CNNM"/>
    <property type="match status" value="1"/>
</dbReference>
<keyword evidence="5 7" id="KW-0129">CBS domain</keyword>
<comment type="subcellular location">
    <subcellularLocation>
        <location evidence="1">Membrane</location>
        <topology evidence="1">Multi-pass membrane protein</topology>
    </subcellularLocation>
</comment>
<dbReference type="Proteomes" id="UP000439591">
    <property type="component" value="Unassembled WGS sequence"/>
</dbReference>
<dbReference type="PANTHER" id="PTHR22777">
    <property type="entry name" value="HEMOLYSIN-RELATED"/>
    <property type="match status" value="1"/>
</dbReference>
<feature type="transmembrane region" description="Helical" evidence="9">
    <location>
        <begin position="132"/>
        <end position="154"/>
    </location>
</feature>
<evidence type="ECO:0000256" key="3">
    <source>
        <dbReference type="ARBA" id="ARBA00022737"/>
    </source>
</evidence>
<dbReference type="InterPro" id="IPR000644">
    <property type="entry name" value="CBS_dom"/>
</dbReference>
<protein>
    <recommendedName>
        <fullName evidence="16">Hemolysin</fullName>
    </recommendedName>
</protein>
<evidence type="ECO:0000256" key="6">
    <source>
        <dbReference type="ARBA" id="ARBA00023136"/>
    </source>
</evidence>
<evidence type="ECO:0000313" key="14">
    <source>
        <dbReference type="Proteomes" id="UP000435877"/>
    </source>
</evidence>
<evidence type="ECO:0000259" key="11">
    <source>
        <dbReference type="PROSITE" id="PS51846"/>
    </source>
</evidence>
<evidence type="ECO:0000259" key="10">
    <source>
        <dbReference type="PROSITE" id="PS51371"/>
    </source>
</evidence>
<dbReference type="Proteomes" id="UP000435877">
    <property type="component" value="Unassembled WGS sequence"/>
</dbReference>
<keyword evidence="3" id="KW-0677">Repeat</keyword>
<dbReference type="AlphaFoldDB" id="A0A5S9PMD5"/>
<dbReference type="InterPro" id="IPR044751">
    <property type="entry name" value="Ion_transp-like_CBS"/>
</dbReference>
<feature type="domain" description="CBS" evidence="10">
    <location>
        <begin position="275"/>
        <end position="333"/>
    </location>
</feature>
<keyword evidence="6 8" id="KW-0472">Membrane</keyword>
<dbReference type="CDD" id="cd04590">
    <property type="entry name" value="CBS_pair_CorC_HlyC_assoc"/>
    <property type="match status" value="1"/>
</dbReference>
<feature type="transmembrane region" description="Helical" evidence="9">
    <location>
        <begin position="100"/>
        <end position="120"/>
    </location>
</feature>
<keyword evidence="2 8" id="KW-0812">Transmembrane</keyword>
<dbReference type="EMBL" id="CACSIM010000003">
    <property type="protein sequence ID" value="CAA0105266.1"/>
    <property type="molecule type" value="Genomic_DNA"/>
</dbReference>
<gene>
    <name evidence="13" type="ORF">IHBHHGIJ_02858</name>
    <name evidence="12" type="ORF">KFEGEMFD_02230</name>
</gene>
<evidence type="ECO:0000313" key="12">
    <source>
        <dbReference type="EMBL" id="CAA0105266.1"/>
    </source>
</evidence>
<dbReference type="GO" id="GO:0005886">
    <property type="term" value="C:plasma membrane"/>
    <property type="evidence" value="ECO:0007669"/>
    <property type="project" value="TreeGrafter"/>
</dbReference>
<evidence type="ECO:0000256" key="2">
    <source>
        <dbReference type="ARBA" id="ARBA00022692"/>
    </source>
</evidence>
<evidence type="ECO:0000256" key="8">
    <source>
        <dbReference type="PROSITE-ProRule" id="PRU01193"/>
    </source>
</evidence>
<evidence type="ECO:0000256" key="7">
    <source>
        <dbReference type="PROSITE-ProRule" id="PRU00703"/>
    </source>
</evidence>
<proteinExistence type="predicted"/>